<accession>A0A3P7IEC9</accession>
<name>A0A3P7IEC9_STRVU</name>
<reference evidence="1 2" key="1">
    <citation type="submission" date="2018-11" db="EMBL/GenBank/DDBJ databases">
        <authorList>
            <consortium name="Pathogen Informatics"/>
        </authorList>
    </citation>
    <scope>NUCLEOTIDE SEQUENCE [LARGE SCALE GENOMIC DNA]</scope>
</reference>
<keyword evidence="2" id="KW-1185">Reference proteome</keyword>
<sequence>MPAMPTMAARQAGEIIFSEGLAALHSRHTRTPTNAAEKTCARIIERKSATGDDTERPYCWGWEKDY</sequence>
<gene>
    <name evidence="1" type="ORF">SVUK_LOCUS1261</name>
</gene>
<evidence type="ECO:0000313" key="2">
    <source>
        <dbReference type="Proteomes" id="UP000270094"/>
    </source>
</evidence>
<organism evidence="1 2">
    <name type="scientific">Strongylus vulgaris</name>
    <name type="common">Blood worm</name>
    <dbReference type="NCBI Taxonomy" id="40348"/>
    <lineage>
        <taxon>Eukaryota</taxon>
        <taxon>Metazoa</taxon>
        <taxon>Ecdysozoa</taxon>
        <taxon>Nematoda</taxon>
        <taxon>Chromadorea</taxon>
        <taxon>Rhabditida</taxon>
        <taxon>Rhabditina</taxon>
        <taxon>Rhabditomorpha</taxon>
        <taxon>Strongyloidea</taxon>
        <taxon>Strongylidae</taxon>
        <taxon>Strongylus</taxon>
    </lineage>
</organism>
<dbReference type="Proteomes" id="UP000270094">
    <property type="component" value="Unassembled WGS sequence"/>
</dbReference>
<proteinExistence type="predicted"/>
<evidence type="ECO:0000313" key="1">
    <source>
        <dbReference type="EMBL" id="VDM66263.1"/>
    </source>
</evidence>
<protein>
    <submittedName>
        <fullName evidence="1">Uncharacterized protein</fullName>
    </submittedName>
</protein>
<dbReference type="AlphaFoldDB" id="A0A3P7IEC9"/>
<dbReference type="EMBL" id="UYYB01002419">
    <property type="protein sequence ID" value="VDM66263.1"/>
    <property type="molecule type" value="Genomic_DNA"/>
</dbReference>